<evidence type="ECO:0000313" key="2">
    <source>
        <dbReference type="Proteomes" id="UP000756860"/>
    </source>
</evidence>
<comment type="caution">
    <text evidence="1">The sequence shown here is derived from an EMBL/GenBank/DDBJ whole genome shotgun (WGS) entry which is preliminary data.</text>
</comment>
<name>A0ABS5S8H7_9BACT</name>
<gene>
    <name evidence="1" type="ORF">KI810_01225</name>
</gene>
<keyword evidence="2" id="KW-1185">Reference proteome</keyword>
<dbReference type="EMBL" id="JAHCVK010000001">
    <property type="protein sequence ID" value="MBT0651664.1"/>
    <property type="molecule type" value="Genomic_DNA"/>
</dbReference>
<accession>A0ABS5S8H7</accession>
<protein>
    <submittedName>
        <fullName evidence="1">Uncharacterized protein</fullName>
    </submittedName>
</protein>
<organism evidence="1 2">
    <name type="scientific">Geomobilimonas luticola</name>
    <dbReference type="NCBI Taxonomy" id="1114878"/>
    <lineage>
        <taxon>Bacteria</taxon>
        <taxon>Pseudomonadati</taxon>
        <taxon>Thermodesulfobacteriota</taxon>
        <taxon>Desulfuromonadia</taxon>
        <taxon>Geobacterales</taxon>
        <taxon>Geobacteraceae</taxon>
        <taxon>Geomobilimonas</taxon>
    </lineage>
</organism>
<dbReference type="Proteomes" id="UP000756860">
    <property type="component" value="Unassembled WGS sequence"/>
</dbReference>
<sequence>MGTELVKAVESGFAEFAALLITETLDGVVSSLLAQEQKLRELEEAILLQPDQFAARYLDNGDVRREILGLFPVAEGRGTVSAVDAGQPYRLPRQGMTEEPPVLDRCGYTVTKEDLEKSAAGLVFSAAGGGRIALAVASRMAQTQQESLRLMVQRGIPRVIVDSGRINAKFTLKLEQTVNVEPLKKGVLTSLFAGGRLRVHPVSTRGPEFLSLRSNITSEVEICFKTITS</sequence>
<dbReference type="RefSeq" id="WP_214173667.1">
    <property type="nucleotide sequence ID" value="NZ_JAHCVK010000001.1"/>
</dbReference>
<reference evidence="1 2" key="1">
    <citation type="submission" date="2021-05" db="EMBL/GenBank/DDBJ databases">
        <title>The draft genome of Geobacter luticola JCM 17780.</title>
        <authorList>
            <person name="Xu Z."/>
            <person name="Masuda Y."/>
            <person name="Itoh H."/>
            <person name="Senoo K."/>
        </authorList>
    </citation>
    <scope>NUCLEOTIDE SEQUENCE [LARGE SCALE GENOMIC DNA]</scope>
    <source>
        <strain evidence="1 2">JCM 17780</strain>
    </source>
</reference>
<proteinExistence type="predicted"/>
<evidence type="ECO:0000313" key="1">
    <source>
        <dbReference type="EMBL" id="MBT0651664.1"/>
    </source>
</evidence>